<dbReference type="Gene3D" id="1.10.10.10">
    <property type="entry name" value="Winged helix-like DNA-binding domain superfamily/Winged helix DNA-binding domain"/>
    <property type="match status" value="1"/>
</dbReference>
<dbReference type="Pfam" id="PF00392">
    <property type="entry name" value="GntR"/>
    <property type="match status" value="1"/>
</dbReference>
<dbReference type="Gene3D" id="3.40.1410.10">
    <property type="entry name" value="Chorismate lyase-like"/>
    <property type="match status" value="1"/>
</dbReference>
<name>A0A1C3WD01_9HYPH</name>
<protein>
    <submittedName>
        <fullName evidence="5">GntR family transcriptional regulator, phosphonate transport system regulatory protein</fullName>
    </submittedName>
</protein>
<dbReference type="SMART" id="SM00345">
    <property type="entry name" value="HTH_GNTR"/>
    <property type="match status" value="1"/>
</dbReference>
<keyword evidence="1" id="KW-0805">Transcription regulation</keyword>
<dbReference type="NCBIfam" id="TIGR02325">
    <property type="entry name" value="C_P_lyase_phnF"/>
    <property type="match status" value="1"/>
</dbReference>
<reference evidence="6" key="1">
    <citation type="submission" date="2016-08" db="EMBL/GenBank/DDBJ databases">
        <authorList>
            <person name="Varghese N."/>
            <person name="Submissions Spin"/>
        </authorList>
    </citation>
    <scope>NUCLEOTIDE SEQUENCE [LARGE SCALE GENOMIC DNA]</scope>
    <source>
        <strain evidence="6">HAMBI 2971</strain>
    </source>
</reference>
<feature type="domain" description="HTH gntR-type" evidence="4">
    <location>
        <begin position="6"/>
        <end position="74"/>
    </location>
</feature>
<accession>A0A1C3WD01</accession>
<dbReference type="CDD" id="cd07377">
    <property type="entry name" value="WHTH_GntR"/>
    <property type="match status" value="1"/>
</dbReference>
<dbReference type="InterPro" id="IPR011663">
    <property type="entry name" value="UTRA"/>
</dbReference>
<dbReference type="PANTHER" id="PTHR44846">
    <property type="entry name" value="MANNOSYL-D-GLYCERATE TRANSPORT/METABOLISM SYSTEM REPRESSOR MNGR-RELATED"/>
    <property type="match status" value="1"/>
</dbReference>
<dbReference type="SMART" id="SM00866">
    <property type="entry name" value="UTRA"/>
    <property type="match status" value="1"/>
</dbReference>
<keyword evidence="2" id="KW-0238">DNA-binding</keyword>
<dbReference type="EMBL" id="FMAH01000027">
    <property type="protein sequence ID" value="SCB38027.1"/>
    <property type="molecule type" value="Genomic_DNA"/>
</dbReference>
<dbReference type="InterPro" id="IPR036388">
    <property type="entry name" value="WH-like_DNA-bd_sf"/>
</dbReference>
<evidence type="ECO:0000313" key="6">
    <source>
        <dbReference type="Proteomes" id="UP000199435"/>
    </source>
</evidence>
<dbReference type="InterPro" id="IPR050679">
    <property type="entry name" value="Bact_HTH_transcr_reg"/>
</dbReference>
<organism evidence="5 6">
    <name type="scientific">Rhizobium miluonense</name>
    <dbReference type="NCBI Taxonomy" id="411945"/>
    <lineage>
        <taxon>Bacteria</taxon>
        <taxon>Pseudomonadati</taxon>
        <taxon>Pseudomonadota</taxon>
        <taxon>Alphaproteobacteria</taxon>
        <taxon>Hyphomicrobiales</taxon>
        <taxon>Rhizobiaceae</taxon>
        <taxon>Rhizobium/Agrobacterium group</taxon>
        <taxon>Rhizobium</taxon>
    </lineage>
</organism>
<dbReference type="InterPro" id="IPR012702">
    <property type="entry name" value="CP_lyase_PhnF"/>
</dbReference>
<dbReference type="Proteomes" id="UP000199435">
    <property type="component" value="Unassembled WGS sequence"/>
</dbReference>
<sequence>MASSGMALWRQIGETLAEEIERGDLLTNQRLPSSEVLAARFGVNRHTVLKAIGHLQAEGKVRIERGRGAYAVVNPLQYNVGPHQLFEQNLVGSNLVPSRAVLSVVECYAPGDVAEALQLPKGQQILLVTILGEASGAPLNFGSHYFANSRLPGIEGLFRALEGKGSQQFSFLSLFRQCGVDEYRRKDVRIRSRMPSNDEARHLNIPAVEYVLTTLVVGVGPAQVPLTYAETSFASSRVELKMEF</sequence>
<gene>
    <name evidence="5" type="ORF">GA0061102_102746</name>
</gene>
<dbReference type="InterPro" id="IPR000524">
    <property type="entry name" value="Tscrpt_reg_HTH_GntR"/>
</dbReference>
<evidence type="ECO:0000256" key="3">
    <source>
        <dbReference type="ARBA" id="ARBA00023163"/>
    </source>
</evidence>
<dbReference type="PROSITE" id="PS50949">
    <property type="entry name" value="HTH_GNTR"/>
    <property type="match status" value="1"/>
</dbReference>
<dbReference type="RefSeq" id="WP_092852654.1">
    <property type="nucleotide sequence ID" value="NZ_FMAH01000027.1"/>
</dbReference>
<keyword evidence="6" id="KW-1185">Reference proteome</keyword>
<dbReference type="AlphaFoldDB" id="A0A1C3WD01"/>
<dbReference type="PANTHER" id="PTHR44846:SF1">
    <property type="entry name" value="MANNOSYL-D-GLYCERATE TRANSPORT_METABOLISM SYSTEM REPRESSOR MNGR-RELATED"/>
    <property type="match status" value="1"/>
</dbReference>
<dbReference type="STRING" id="411945.GA0061102_102746"/>
<evidence type="ECO:0000313" key="5">
    <source>
        <dbReference type="EMBL" id="SCB38027.1"/>
    </source>
</evidence>
<dbReference type="Pfam" id="PF07702">
    <property type="entry name" value="UTRA"/>
    <property type="match status" value="1"/>
</dbReference>
<dbReference type="GO" id="GO:0045892">
    <property type="term" value="P:negative regulation of DNA-templated transcription"/>
    <property type="evidence" value="ECO:0007669"/>
    <property type="project" value="TreeGrafter"/>
</dbReference>
<dbReference type="InterPro" id="IPR028978">
    <property type="entry name" value="Chorismate_lyase_/UTRA_dom_sf"/>
</dbReference>
<evidence type="ECO:0000256" key="2">
    <source>
        <dbReference type="ARBA" id="ARBA00023125"/>
    </source>
</evidence>
<evidence type="ECO:0000259" key="4">
    <source>
        <dbReference type="PROSITE" id="PS50949"/>
    </source>
</evidence>
<dbReference type="SUPFAM" id="SSF46785">
    <property type="entry name" value="Winged helix' DNA-binding domain"/>
    <property type="match status" value="1"/>
</dbReference>
<dbReference type="PRINTS" id="PR00035">
    <property type="entry name" value="HTHGNTR"/>
</dbReference>
<dbReference type="OrthoDB" id="5454556at2"/>
<evidence type="ECO:0000256" key="1">
    <source>
        <dbReference type="ARBA" id="ARBA00023015"/>
    </source>
</evidence>
<proteinExistence type="predicted"/>
<keyword evidence="3" id="KW-0804">Transcription</keyword>
<dbReference type="GO" id="GO:0003700">
    <property type="term" value="F:DNA-binding transcription factor activity"/>
    <property type="evidence" value="ECO:0007669"/>
    <property type="project" value="InterPro"/>
</dbReference>
<dbReference type="GO" id="GO:0003677">
    <property type="term" value="F:DNA binding"/>
    <property type="evidence" value="ECO:0007669"/>
    <property type="project" value="UniProtKB-KW"/>
</dbReference>
<dbReference type="InterPro" id="IPR036390">
    <property type="entry name" value="WH_DNA-bd_sf"/>
</dbReference>
<dbReference type="SUPFAM" id="SSF64288">
    <property type="entry name" value="Chorismate lyase-like"/>
    <property type="match status" value="1"/>
</dbReference>